<accession>A0ABU0LAU5</accession>
<dbReference type="Gene3D" id="1.10.1670.40">
    <property type="match status" value="1"/>
</dbReference>
<evidence type="ECO:0000313" key="6">
    <source>
        <dbReference type="EMBL" id="MDQ0504259.1"/>
    </source>
</evidence>
<keyword evidence="3" id="KW-0227">DNA damage</keyword>
<keyword evidence="6" id="KW-0378">Hydrolase</keyword>
<keyword evidence="4" id="KW-0234">DNA repair</keyword>
<keyword evidence="7" id="KW-1185">Reference proteome</keyword>
<sequence length="225" mass="23330">MAGELPVQPSGERVLTDQTAFESAFTGLLQADPRLEPLAQLTGIPALRRRPAGFAGLMGMVVAQQLSVAAARAISARLDEVLDGAATTGGFLRATPEALRAAGLSAPKIRTLTGLATALDSGAVDLDAIGRSPAEAAVAELMRLPGVGRWTADLYLLFSLGRADAFPSGDLALQVALGEAFALGGRCTEEGALAIAEDWRPWRGVAAHLLWAYYGARRARAGVPG</sequence>
<dbReference type="CDD" id="cd00056">
    <property type="entry name" value="ENDO3c"/>
    <property type="match status" value="1"/>
</dbReference>
<dbReference type="InterPro" id="IPR011257">
    <property type="entry name" value="DNA_glycosylase"/>
</dbReference>
<dbReference type="Gene3D" id="1.10.340.30">
    <property type="entry name" value="Hypothetical protein, domain 2"/>
    <property type="match status" value="1"/>
</dbReference>
<evidence type="ECO:0000256" key="2">
    <source>
        <dbReference type="ARBA" id="ARBA00012000"/>
    </source>
</evidence>
<dbReference type="InterPro" id="IPR051912">
    <property type="entry name" value="Alkylbase_DNA_Glycosylase/TA"/>
</dbReference>
<organism evidence="6 7">
    <name type="scientific">Xanthobacter agilis</name>
    <dbReference type="NCBI Taxonomy" id="47492"/>
    <lineage>
        <taxon>Bacteria</taxon>
        <taxon>Pseudomonadati</taxon>
        <taxon>Pseudomonadota</taxon>
        <taxon>Alphaproteobacteria</taxon>
        <taxon>Hyphomicrobiales</taxon>
        <taxon>Xanthobacteraceae</taxon>
        <taxon>Xanthobacter</taxon>
    </lineage>
</organism>
<dbReference type="RefSeq" id="WP_237347211.1">
    <property type="nucleotide sequence ID" value="NZ_JABWGX010000030.1"/>
</dbReference>
<feature type="domain" description="HhH-GPD" evidence="5">
    <location>
        <begin position="62"/>
        <end position="215"/>
    </location>
</feature>
<reference evidence="6 7" key="1">
    <citation type="submission" date="2023-07" db="EMBL/GenBank/DDBJ databases">
        <title>Genomic Encyclopedia of Type Strains, Phase IV (KMG-IV): sequencing the most valuable type-strain genomes for metagenomic binning, comparative biology and taxonomic classification.</title>
        <authorList>
            <person name="Goeker M."/>
        </authorList>
    </citation>
    <scope>NUCLEOTIDE SEQUENCE [LARGE SCALE GENOMIC DNA]</scope>
    <source>
        <strain evidence="6 7">DSM 3770</strain>
    </source>
</reference>
<dbReference type="Pfam" id="PF00730">
    <property type="entry name" value="HhH-GPD"/>
    <property type="match status" value="1"/>
</dbReference>
<comment type="caution">
    <text evidence="6">The sequence shown here is derived from an EMBL/GenBank/DDBJ whole genome shotgun (WGS) entry which is preliminary data.</text>
</comment>
<evidence type="ECO:0000313" key="7">
    <source>
        <dbReference type="Proteomes" id="UP001241747"/>
    </source>
</evidence>
<evidence type="ECO:0000256" key="1">
    <source>
        <dbReference type="ARBA" id="ARBA00000086"/>
    </source>
</evidence>
<dbReference type="SMART" id="SM00478">
    <property type="entry name" value="ENDO3c"/>
    <property type="match status" value="1"/>
</dbReference>
<evidence type="ECO:0000256" key="3">
    <source>
        <dbReference type="ARBA" id="ARBA00022763"/>
    </source>
</evidence>
<comment type="catalytic activity">
    <reaction evidence="1">
        <text>Hydrolysis of alkylated DNA, releasing 3-methyladenine, 3-methylguanine, 7-methylguanine and 7-methyladenine.</text>
        <dbReference type="EC" id="3.2.2.21"/>
    </reaction>
</comment>
<dbReference type="EC" id="3.2.2.21" evidence="2"/>
<evidence type="ECO:0000259" key="5">
    <source>
        <dbReference type="SMART" id="SM00478"/>
    </source>
</evidence>
<keyword evidence="6" id="KW-0326">Glycosidase</keyword>
<proteinExistence type="predicted"/>
<dbReference type="InterPro" id="IPR003265">
    <property type="entry name" value="HhH-GPD_domain"/>
</dbReference>
<dbReference type="PANTHER" id="PTHR43003">
    <property type="entry name" value="DNA-3-METHYLADENINE GLYCOSYLASE"/>
    <property type="match status" value="1"/>
</dbReference>
<dbReference type="PANTHER" id="PTHR43003:SF13">
    <property type="entry name" value="DNA-3-METHYLADENINE GLYCOSYLASE 2"/>
    <property type="match status" value="1"/>
</dbReference>
<dbReference type="Proteomes" id="UP001241747">
    <property type="component" value="Unassembled WGS sequence"/>
</dbReference>
<dbReference type="GO" id="GO:0003905">
    <property type="term" value="F:alkylbase DNA N-glycosylase activity"/>
    <property type="evidence" value="ECO:0007669"/>
    <property type="project" value="UniProtKB-EC"/>
</dbReference>
<evidence type="ECO:0000256" key="4">
    <source>
        <dbReference type="ARBA" id="ARBA00023204"/>
    </source>
</evidence>
<name>A0ABU0LAU5_XANAG</name>
<dbReference type="EMBL" id="JAUSVY010000002">
    <property type="protein sequence ID" value="MDQ0504259.1"/>
    <property type="molecule type" value="Genomic_DNA"/>
</dbReference>
<dbReference type="SUPFAM" id="SSF48150">
    <property type="entry name" value="DNA-glycosylase"/>
    <property type="match status" value="1"/>
</dbReference>
<protein>
    <recommendedName>
        <fullName evidence="2">DNA-3-methyladenine glycosylase II</fullName>
        <ecNumber evidence="2">3.2.2.21</ecNumber>
    </recommendedName>
</protein>
<gene>
    <name evidence="6" type="ORF">QOZ94_001033</name>
</gene>